<dbReference type="EMBL" id="AE010299">
    <property type="protein sequence ID" value="AAM03870.1"/>
    <property type="molecule type" value="Genomic_DNA"/>
</dbReference>
<name>Q8TTK8_METAC</name>
<dbReference type="InParanoid" id="Q8TTK8"/>
<evidence type="ECO:0000313" key="1">
    <source>
        <dbReference type="EMBL" id="AAM03870.1"/>
    </source>
</evidence>
<accession>Q8TTK8</accession>
<reference evidence="1 2" key="1">
    <citation type="journal article" date="2002" name="Genome Res.">
        <title>The genome of Methanosarcina acetivorans reveals extensive metabolic and physiological diversity.</title>
        <authorList>
            <person name="Galagan J.E."/>
            <person name="Nusbaum C."/>
            <person name="Roy A."/>
            <person name="Endrizzi M.G."/>
            <person name="Macdonald P."/>
            <person name="FitzHugh W."/>
            <person name="Calvo S."/>
            <person name="Engels R."/>
            <person name="Smirnov S."/>
            <person name="Atnoor D."/>
            <person name="Brown A."/>
            <person name="Allen N."/>
            <person name="Naylor J."/>
            <person name="Stange-Thomann N."/>
            <person name="DeArellano K."/>
            <person name="Johnson R."/>
            <person name="Linton L."/>
            <person name="McEwan P."/>
            <person name="McKernan K."/>
            <person name="Talamas J."/>
            <person name="Tirrell A."/>
            <person name="Ye W."/>
            <person name="Zimmer A."/>
            <person name="Barber R.D."/>
            <person name="Cann I."/>
            <person name="Graham D.E."/>
            <person name="Grahame D.A."/>
            <person name="Guss A."/>
            <person name="Hedderich R."/>
            <person name="Ingram-Smith C."/>
            <person name="Kuettner C.H."/>
            <person name="Krzycki J.A."/>
            <person name="Leigh J.A."/>
            <person name="Li W."/>
            <person name="Liu J."/>
            <person name="Mukhopadhyay B."/>
            <person name="Reeve J.N."/>
            <person name="Smith K."/>
            <person name="Springer T.A."/>
            <person name="Umayam L.A."/>
            <person name="White O."/>
            <person name="White R.H."/>
            <person name="de Macario E.C."/>
            <person name="Ferry J.G."/>
            <person name="Jarrell K.F."/>
            <person name="Jing H."/>
            <person name="Macario A.J.L."/>
            <person name="Paulsen I."/>
            <person name="Pritchett M."/>
            <person name="Sowers K.R."/>
            <person name="Swanson R.V."/>
            <person name="Zinder S.H."/>
            <person name="Lander E."/>
            <person name="Metcalf W.W."/>
            <person name="Birren B."/>
        </authorList>
    </citation>
    <scope>NUCLEOTIDE SEQUENCE [LARGE SCALE GENOMIC DNA]</scope>
    <source>
        <strain evidence="2">ATCC 35395 / DSM 2834 / JCM 12185 / C2A</strain>
    </source>
</reference>
<dbReference type="KEGG" id="mac:MA_0423"/>
<dbReference type="RefSeq" id="WP_011020475.1">
    <property type="nucleotide sequence ID" value="NC_003552.1"/>
</dbReference>
<organism evidence="1 2">
    <name type="scientific">Methanosarcina acetivorans (strain ATCC 35395 / DSM 2834 / JCM 12185 / C2A)</name>
    <dbReference type="NCBI Taxonomy" id="188937"/>
    <lineage>
        <taxon>Archaea</taxon>
        <taxon>Methanobacteriati</taxon>
        <taxon>Methanobacteriota</taxon>
        <taxon>Stenosarchaea group</taxon>
        <taxon>Methanomicrobia</taxon>
        <taxon>Methanosarcinales</taxon>
        <taxon>Methanosarcinaceae</taxon>
        <taxon>Methanosarcina</taxon>
    </lineage>
</organism>
<dbReference type="GeneID" id="43445970"/>
<evidence type="ECO:0000313" key="2">
    <source>
        <dbReference type="Proteomes" id="UP000002487"/>
    </source>
</evidence>
<gene>
    <name evidence="1" type="ordered locus">MA_0423</name>
</gene>
<proteinExistence type="predicted"/>
<sequence>MPIKLLKKIWVSYGGGPVMNICAITKQKKVGPGRVNFQKKQVVKIQPAFSLIILKNQCLQVPGLYVGPSIFSSGLPARI</sequence>
<dbReference type="Proteomes" id="UP000002487">
    <property type="component" value="Chromosome"/>
</dbReference>
<dbReference type="AlphaFoldDB" id="Q8TTK8"/>
<protein>
    <submittedName>
        <fullName evidence="1">Uncharacterized protein</fullName>
    </submittedName>
</protein>
<dbReference type="HOGENOM" id="CLU_2597659_0_0_2"/>
<keyword evidence="2" id="KW-1185">Reference proteome</keyword>
<dbReference type="EnsemblBacteria" id="AAM03870">
    <property type="protein sequence ID" value="AAM03870"/>
    <property type="gene ID" value="MA_0423"/>
</dbReference>